<dbReference type="PRINTS" id="PR00313">
    <property type="entry name" value="CABNDNGRPT"/>
</dbReference>
<dbReference type="InterPro" id="IPR001343">
    <property type="entry name" value="Hemolysn_Ca-bd"/>
</dbReference>
<keyword evidence="4" id="KW-1133">Transmembrane helix</keyword>
<dbReference type="PROSITE" id="PS00330">
    <property type="entry name" value="HEMOLYSIN_CALCIUM"/>
    <property type="match status" value="1"/>
</dbReference>
<dbReference type="Proteomes" id="UP000177053">
    <property type="component" value="Unassembled WGS sequence"/>
</dbReference>
<feature type="region of interest" description="Disordered" evidence="3">
    <location>
        <begin position="320"/>
        <end position="366"/>
    </location>
</feature>
<dbReference type="Pfam" id="PF00353">
    <property type="entry name" value="HemolysinCabind"/>
    <property type="match status" value="4"/>
</dbReference>
<keyword evidence="4" id="KW-0812">Transmembrane</keyword>
<dbReference type="AlphaFoldDB" id="A0A1F7XCC6"/>
<evidence type="ECO:0000256" key="2">
    <source>
        <dbReference type="ARBA" id="ARBA00022525"/>
    </source>
</evidence>
<reference evidence="5 6" key="1">
    <citation type="journal article" date="2016" name="Nat. Commun.">
        <title>Thousands of microbial genomes shed light on interconnected biogeochemical processes in an aquifer system.</title>
        <authorList>
            <person name="Anantharaman K."/>
            <person name="Brown C.T."/>
            <person name="Hug L.A."/>
            <person name="Sharon I."/>
            <person name="Castelle C.J."/>
            <person name="Probst A.J."/>
            <person name="Thomas B.C."/>
            <person name="Singh A."/>
            <person name="Wilkins M.J."/>
            <person name="Karaoz U."/>
            <person name="Brodie E.L."/>
            <person name="Williams K.H."/>
            <person name="Hubbard S.S."/>
            <person name="Banfield J.F."/>
        </authorList>
    </citation>
    <scope>NUCLEOTIDE SEQUENCE [LARGE SCALE GENOMIC DNA]</scope>
</reference>
<proteinExistence type="predicted"/>
<dbReference type="EMBL" id="MGFS01000001">
    <property type="protein sequence ID" value="OGM12429.1"/>
    <property type="molecule type" value="Genomic_DNA"/>
</dbReference>
<name>A0A1F7XCC6_9BACT</name>
<dbReference type="GO" id="GO:0005576">
    <property type="term" value="C:extracellular region"/>
    <property type="evidence" value="ECO:0007669"/>
    <property type="project" value="UniProtKB-SubCell"/>
</dbReference>
<keyword evidence="4" id="KW-0472">Membrane</keyword>
<evidence type="ECO:0000256" key="4">
    <source>
        <dbReference type="SAM" id="Phobius"/>
    </source>
</evidence>
<comment type="subcellular location">
    <subcellularLocation>
        <location evidence="1">Secreted</location>
    </subcellularLocation>
</comment>
<dbReference type="SUPFAM" id="SSF51120">
    <property type="entry name" value="beta-Roll"/>
    <property type="match status" value="1"/>
</dbReference>
<accession>A0A1F7XCC6</accession>
<dbReference type="PANTHER" id="PTHR38340:SF1">
    <property type="entry name" value="S-LAYER PROTEIN"/>
    <property type="match status" value="1"/>
</dbReference>
<keyword evidence="2" id="KW-0964">Secreted</keyword>
<dbReference type="InterPro" id="IPR050557">
    <property type="entry name" value="RTX_toxin/Mannuronan_C5-epim"/>
</dbReference>
<evidence type="ECO:0000313" key="6">
    <source>
        <dbReference type="Proteomes" id="UP000177053"/>
    </source>
</evidence>
<comment type="caution">
    <text evidence="5">The sequence shown here is derived from an EMBL/GenBank/DDBJ whole genome shotgun (WGS) entry which is preliminary data.</text>
</comment>
<sequence length="398" mass="42785">MIKKYKINSKLILLRRLLVLSLTPLLFLTLFTLIKYNQAKNVKAFGDLQVVFKDQITLDGPIFNFDDFKPGDCTQESQIEVTNAGINTALVAIRSTNVDDPDNFSQALEIIISENSNDLYGGTSAGGPKKLADFFNDSANPDGIPLSKLPGGQTTTYKIQVCFYPESGNEYQENKLKFDIIFGEILPDPGDLPLECRHLQGTITEIVEGTPGNDRLHTTTASELILLYEGDDRVNASSGNDCIVGSDGNDKIESGTGNDVIIADAGNDHITTGTDDDIVYGGDGNDKIDTGSGKDTVYAGSGNDNIKTGSDDDLVYSEDGNDDIRSGDGNDTLYGNLGNDDLRGGSGNDKLYGDEGNDNLRGESGDDYLDGGIDLDVLKGGWDNDTCLNGENLSSCEY</sequence>
<feature type="transmembrane region" description="Helical" evidence="4">
    <location>
        <begin position="12"/>
        <end position="34"/>
    </location>
</feature>
<dbReference type="Gene3D" id="2.150.10.10">
    <property type="entry name" value="Serralysin-like metalloprotease, C-terminal"/>
    <property type="match status" value="3"/>
</dbReference>
<evidence type="ECO:0000256" key="3">
    <source>
        <dbReference type="SAM" id="MobiDB-lite"/>
    </source>
</evidence>
<evidence type="ECO:0008006" key="7">
    <source>
        <dbReference type="Google" id="ProtNLM"/>
    </source>
</evidence>
<organism evidence="5 6">
    <name type="scientific">Candidatus Woesebacteria bacterium RBG_16_34_12</name>
    <dbReference type="NCBI Taxonomy" id="1802480"/>
    <lineage>
        <taxon>Bacteria</taxon>
        <taxon>Candidatus Woeseibacteriota</taxon>
    </lineage>
</organism>
<dbReference type="InterPro" id="IPR018511">
    <property type="entry name" value="Hemolysin-typ_Ca-bd_CS"/>
</dbReference>
<evidence type="ECO:0000256" key="1">
    <source>
        <dbReference type="ARBA" id="ARBA00004613"/>
    </source>
</evidence>
<evidence type="ECO:0000313" key="5">
    <source>
        <dbReference type="EMBL" id="OGM12429.1"/>
    </source>
</evidence>
<dbReference type="InterPro" id="IPR011049">
    <property type="entry name" value="Serralysin-like_metalloprot_C"/>
</dbReference>
<protein>
    <recommendedName>
        <fullName evidence="7">Calcium-binding protein</fullName>
    </recommendedName>
</protein>
<dbReference type="GO" id="GO:0005509">
    <property type="term" value="F:calcium ion binding"/>
    <property type="evidence" value="ECO:0007669"/>
    <property type="project" value="InterPro"/>
</dbReference>
<dbReference type="PANTHER" id="PTHR38340">
    <property type="entry name" value="S-LAYER PROTEIN"/>
    <property type="match status" value="1"/>
</dbReference>
<gene>
    <name evidence="5" type="ORF">A2Z22_04620</name>
</gene>